<keyword evidence="2" id="KW-1133">Transmembrane helix</keyword>
<dbReference type="RefSeq" id="WP_207279123.1">
    <property type="nucleotide sequence ID" value="NZ_JAFLEQ010000015.1"/>
</dbReference>
<evidence type="ECO:0000313" key="4">
    <source>
        <dbReference type="EMBL" id="MBN9644640.1"/>
    </source>
</evidence>
<dbReference type="InterPro" id="IPR019692">
    <property type="entry name" value="CFP-6_PH"/>
</dbReference>
<keyword evidence="2" id="KW-0472">Membrane</keyword>
<evidence type="ECO:0000256" key="2">
    <source>
        <dbReference type="SAM" id="Phobius"/>
    </source>
</evidence>
<gene>
    <name evidence="4" type="ORF">JZY06_08475</name>
</gene>
<dbReference type="AlphaFoldDB" id="A0A939E1C7"/>
<evidence type="ECO:0000313" key="5">
    <source>
        <dbReference type="Proteomes" id="UP000664332"/>
    </source>
</evidence>
<feature type="region of interest" description="Disordered" evidence="1">
    <location>
        <begin position="170"/>
        <end position="200"/>
    </location>
</feature>
<organism evidence="4 5">
    <name type="scientific">Corynebacterium mendelii</name>
    <dbReference type="NCBI Taxonomy" id="2765362"/>
    <lineage>
        <taxon>Bacteria</taxon>
        <taxon>Bacillati</taxon>
        <taxon>Actinomycetota</taxon>
        <taxon>Actinomycetes</taxon>
        <taxon>Mycobacteriales</taxon>
        <taxon>Corynebacteriaceae</taxon>
        <taxon>Corynebacterium</taxon>
    </lineage>
</organism>
<protein>
    <submittedName>
        <fullName evidence="4">PH domain-containing protein</fullName>
    </submittedName>
</protein>
<dbReference type="Proteomes" id="UP000664332">
    <property type="component" value="Unassembled WGS sequence"/>
</dbReference>
<evidence type="ECO:0000256" key="1">
    <source>
        <dbReference type="SAM" id="MobiDB-lite"/>
    </source>
</evidence>
<feature type="domain" description="Low molecular weight protein antigen 6 PH" evidence="3">
    <location>
        <begin position="73"/>
        <end position="143"/>
    </location>
</feature>
<evidence type="ECO:0000259" key="3">
    <source>
        <dbReference type="Pfam" id="PF10756"/>
    </source>
</evidence>
<dbReference type="Pfam" id="PF10756">
    <property type="entry name" value="bPH_6"/>
    <property type="match status" value="1"/>
</dbReference>
<dbReference type="EMBL" id="JAFLEQ010000015">
    <property type="protein sequence ID" value="MBN9644640.1"/>
    <property type="molecule type" value="Genomic_DNA"/>
</dbReference>
<sequence length="200" mass="22103">MADSTNPNVPPATWPPVDFRPDRTHYISAFVMVCILALIVGVRPSETEFLGFDSRWLMLLFVIPGVFVFWIARARTRVDATGVSTRPAFGASTTTAWDNIKGLNFKKSTAQLVTTDGSHIALPAVSFNSIPRFAEASRGRIPDVISEGRRAADDKVVVIYRDGRQVVASRDEYEQAKADGTLDRPVPHTPGTSPKHPRRR</sequence>
<feature type="transmembrane region" description="Helical" evidence="2">
    <location>
        <begin position="54"/>
        <end position="72"/>
    </location>
</feature>
<name>A0A939E1C7_9CORY</name>
<proteinExistence type="predicted"/>
<accession>A0A939E1C7</accession>
<reference evidence="4" key="1">
    <citation type="submission" date="2021-03" db="EMBL/GenBank/DDBJ databases">
        <authorList>
            <person name="Sun Q."/>
        </authorList>
    </citation>
    <scope>NUCLEOTIDE SEQUENCE</scope>
    <source>
        <strain evidence="4">CCM 8862</strain>
    </source>
</reference>
<comment type="caution">
    <text evidence="4">The sequence shown here is derived from an EMBL/GenBank/DDBJ whole genome shotgun (WGS) entry which is preliminary data.</text>
</comment>
<keyword evidence="2" id="KW-0812">Transmembrane</keyword>
<feature type="compositionally biased region" description="Basic and acidic residues" evidence="1">
    <location>
        <begin position="170"/>
        <end position="186"/>
    </location>
</feature>
<keyword evidence="5" id="KW-1185">Reference proteome</keyword>
<feature type="transmembrane region" description="Helical" evidence="2">
    <location>
        <begin position="24"/>
        <end position="42"/>
    </location>
</feature>